<reference evidence="1 2" key="1">
    <citation type="journal article" date="2013" name="Curr. Biol.">
        <title>The Genome of the Foraminiferan Reticulomyxa filosa.</title>
        <authorList>
            <person name="Glockner G."/>
            <person name="Hulsmann N."/>
            <person name="Schleicher M."/>
            <person name="Noegel A.A."/>
            <person name="Eichinger L."/>
            <person name="Gallinger C."/>
            <person name="Pawlowski J."/>
            <person name="Sierra R."/>
            <person name="Euteneuer U."/>
            <person name="Pillet L."/>
            <person name="Moustafa A."/>
            <person name="Platzer M."/>
            <person name="Groth M."/>
            <person name="Szafranski K."/>
            <person name="Schliwa M."/>
        </authorList>
    </citation>
    <scope>NUCLEOTIDE SEQUENCE [LARGE SCALE GENOMIC DNA]</scope>
</reference>
<dbReference type="Proteomes" id="UP000023152">
    <property type="component" value="Unassembled WGS sequence"/>
</dbReference>
<dbReference type="EMBL" id="ASPP01013962">
    <property type="protein sequence ID" value="ETO19158.1"/>
    <property type="molecule type" value="Genomic_DNA"/>
</dbReference>
<comment type="caution">
    <text evidence="1">The sequence shown here is derived from an EMBL/GenBank/DDBJ whole genome shotgun (WGS) entry which is preliminary data.</text>
</comment>
<name>X6MZS9_RETFI</name>
<gene>
    <name evidence="1" type="ORF">RFI_18075</name>
</gene>
<sequence length="166" mass="19600">MVLKLFHIHWTKLFEYEISLGKQIQALKGNAYINCIHISTDCGGLYLKGSIQSGLSMKDSIWKNTKGLKDEKKLLVKQRVEYFDFLILVKFFAAVKLIIENKKLLMGKNYNIQTQRHFLFKKTYSKAKKDKFYLIKISTQIPANICNFIHENYYFLNWSNFKLIQS</sequence>
<evidence type="ECO:0000313" key="2">
    <source>
        <dbReference type="Proteomes" id="UP000023152"/>
    </source>
</evidence>
<proteinExistence type="predicted"/>
<organism evidence="1 2">
    <name type="scientific">Reticulomyxa filosa</name>
    <dbReference type="NCBI Taxonomy" id="46433"/>
    <lineage>
        <taxon>Eukaryota</taxon>
        <taxon>Sar</taxon>
        <taxon>Rhizaria</taxon>
        <taxon>Retaria</taxon>
        <taxon>Foraminifera</taxon>
        <taxon>Monothalamids</taxon>
        <taxon>Reticulomyxidae</taxon>
        <taxon>Reticulomyxa</taxon>
    </lineage>
</organism>
<dbReference type="AlphaFoldDB" id="X6MZS9"/>
<protein>
    <submittedName>
        <fullName evidence="1">Uncharacterized protein</fullName>
    </submittedName>
</protein>
<keyword evidence="2" id="KW-1185">Reference proteome</keyword>
<accession>X6MZS9</accession>
<evidence type="ECO:0000313" key="1">
    <source>
        <dbReference type="EMBL" id="ETO19158.1"/>
    </source>
</evidence>